<dbReference type="Proteomes" id="UP000236754">
    <property type="component" value="Unassembled WGS sequence"/>
</dbReference>
<feature type="domain" description="Glycoside hydrolase family 2 catalytic" evidence="2">
    <location>
        <begin position="340"/>
        <end position="494"/>
    </location>
</feature>
<sequence>MRASEQDGSYPRPMLCREQWSSLDGGWDFGYDDAAVGEREAWFAPDGSAGSDPFDRRITVPFPPEAPASGIGETGRHPVVWYRRSVPHDVLVPDPAPGSGAAARRSLIHFGAVDHRARVWLDGWLVAEHVGGQAPFTADVTDALRPGAAEHVLVVRAEDDPADLAQPRGKQDWQERPHAVWYERTTGIWQSVWAESVPAQHVAGLAWTTDPAHGVTAEVTLARPPARPLAVDVVISRGDHVLAGTSTVVGGRRARIDVPIPALRNGIDREQVLWSPEHPVLLDARVTVRDLATVEEGDLAGGGEDRGEDRGGAADHGEPAGTGGLVDRVESYVGVRDVGVGHGAFLLNGRPYFVRSVLNQGYRPRTLLASTGTGELRREVELTKAMGFNATRVHQKAEDPRFLYWADRLGLLVWGETAATYDFCAEAADSLTREWLDLVRRDRSHPSVVTWVPINESWGVTDLARDPAQLHFSVALANLTRALDPTRPVISNEGWEHTDSDILGVHDYTADPARLTARYGDAAAFAAVLSGRSPSGRALTLTARQAERFAAGDAPLMITEFGGLSLRADEGDFAYTYTSSDTQYAALLREMFAALRDSPLVAGFCYTQFMDTAQETNGLLFSDGSPKLPLESISEIVTGEKGDGAAPDAA</sequence>
<dbReference type="EMBL" id="FNVU01000014">
    <property type="protein sequence ID" value="SEG83749.1"/>
    <property type="molecule type" value="Genomic_DNA"/>
</dbReference>
<feature type="region of interest" description="Disordered" evidence="1">
    <location>
        <begin position="295"/>
        <end position="325"/>
    </location>
</feature>
<dbReference type="InterPro" id="IPR006103">
    <property type="entry name" value="Glyco_hydro_2_cat"/>
</dbReference>
<dbReference type="InterPro" id="IPR008979">
    <property type="entry name" value="Galactose-bd-like_sf"/>
</dbReference>
<organism evidence="3 4">
    <name type="scientific">Actinacidiphila yanglinensis</name>
    <dbReference type="NCBI Taxonomy" id="310779"/>
    <lineage>
        <taxon>Bacteria</taxon>
        <taxon>Bacillati</taxon>
        <taxon>Actinomycetota</taxon>
        <taxon>Actinomycetes</taxon>
        <taxon>Kitasatosporales</taxon>
        <taxon>Streptomycetaceae</taxon>
        <taxon>Actinacidiphila</taxon>
    </lineage>
</organism>
<evidence type="ECO:0000256" key="1">
    <source>
        <dbReference type="SAM" id="MobiDB-lite"/>
    </source>
</evidence>
<reference evidence="3 4" key="1">
    <citation type="submission" date="2016-10" db="EMBL/GenBank/DDBJ databases">
        <authorList>
            <person name="de Groot N.N."/>
        </authorList>
    </citation>
    <scope>NUCLEOTIDE SEQUENCE [LARGE SCALE GENOMIC DNA]</scope>
    <source>
        <strain evidence="3 4">CGMCC 4.2023</strain>
    </source>
</reference>
<keyword evidence="4" id="KW-1185">Reference proteome</keyword>
<dbReference type="GO" id="GO:0004553">
    <property type="term" value="F:hydrolase activity, hydrolyzing O-glycosyl compounds"/>
    <property type="evidence" value="ECO:0007669"/>
    <property type="project" value="InterPro"/>
</dbReference>
<dbReference type="PANTHER" id="PTHR42732">
    <property type="entry name" value="BETA-GALACTOSIDASE"/>
    <property type="match status" value="1"/>
</dbReference>
<dbReference type="GO" id="GO:0005975">
    <property type="term" value="P:carbohydrate metabolic process"/>
    <property type="evidence" value="ECO:0007669"/>
    <property type="project" value="InterPro"/>
</dbReference>
<dbReference type="Pfam" id="PF02836">
    <property type="entry name" value="Glyco_hydro_2_C"/>
    <property type="match status" value="1"/>
</dbReference>
<evidence type="ECO:0000259" key="2">
    <source>
        <dbReference type="Pfam" id="PF02836"/>
    </source>
</evidence>
<dbReference type="OrthoDB" id="9762066at2"/>
<evidence type="ECO:0000313" key="4">
    <source>
        <dbReference type="Proteomes" id="UP000236754"/>
    </source>
</evidence>
<dbReference type="InterPro" id="IPR051913">
    <property type="entry name" value="GH2_Domain-Containing"/>
</dbReference>
<evidence type="ECO:0000313" key="3">
    <source>
        <dbReference type="EMBL" id="SEG83749.1"/>
    </source>
</evidence>
<dbReference type="InterPro" id="IPR017853">
    <property type="entry name" value="GH"/>
</dbReference>
<feature type="compositionally biased region" description="Basic and acidic residues" evidence="1">
    <location>
        <begin position="303"/>
        <end position="318"/>
    </location>
</feature>
<proteinExistence type="predicted"/>
<protein>
    <submittedName>
        <fullName evidence="3">Glycosyl hydrolases family 2, sugar binding domain</fullName>
    </submittedName>
</protein>
<keyword evidence="3" id="KW-0378">Hydrolase</keyword>
<gene>
    <name evidence="3" type="ORF">SAMN05216223_114140</name>
</gene>
<dbReference type="SUPFAM" id="SSF51445">
    <property type="entry name" value="(Trans)glycosidases"/>
    <property type="match status" value="1"/>
</dbReference>
<accession>A0A1H6DEM4</accession>
<dbReference type="RefSeq" id="WP_103888831.1">
    <property type="nucleotide sequence ID" value="NZ_FNVU01000014.1"/>
</dbReference>
<dbReference type="SUPFAM" id="SSF49785">
    <property type="entry name" value="Galactose-binding domain-like"/>
    <property type="match status" value="1"/>
</dbReference>
<dbReference type="Gene3D" id="3.20.20.80">
    <property type="entry name" value="Glycosidases"/>
    <property type="match status" value="1"/>
</dbReference>
<name>A0A1H6DEM4_9ACTN</name>
<dbReference type="PANTHER" id="PTHR42732:SF3">
    <property type="entry name" value="HYDROLASE"/>
    <property type="match status" value="1"/>
</dbReference>
<dbReference type="AlphaFoldDB" id="A0A1H6DEM4"/>
<dbReference type="Gene3D" id="2.60.120.260">
    <property type="entry name" value="Galactose-binding domain-like"/>
    <property type="match status" value="1"/>
</dbReference>